<dbReference type="AlphaFoldDB" id="E1YJU4"/>
<sequence>MTSTTHPDFWKCYEKLPLEVKNLADRKFSLFRCQPFHSSLGFSKKGVVWTVDIGLHYRAIALARTRYTCVVLDRLTRGLQHSHESFPVGLKLSL</sequence>
<name>E1YJU4_9BACT</name>
<evidence type="ECO:0000313" key="1">
    <source>
        <dbReference type="EMBL" id="CBX31548.1"/>
    </source>
</evidence>
<proteinExistence type="predicted"/>
<reference evidence="1" key="1">
    <citation type="journal article" date="2011" name="Environ. Microbiol.">
        <title>Genomic insights into the metabolic potential of the polycyclic aromatic hydrocarbon degrading sulfate-reducing Deltaproteobacterium N47.</title>
        <authorList>
            <person name="Bergmann F."/>
            <person name="Selesi D."/>
            <person name="Weinmaier T."/>
            <person name="Tischler P."/>
            <person name="Rattei T."/>
            <person name="Meckenstock R.U."/>
        </authorList>
    </citation>
    <scope>NUCLEOTIDE SEQUENCE</scope>
</reference>
<gene>
    <name evidence="1" type="ORF">N47_E50600</name>
</gene>
<protein>
    <submittedName>
        <fullName evidence="1">Uncharacterized protein</fullName>
    </submittedName>
</protein>
<accession>E1YJU4</accession>
<dbReference type="EMBL" id="FR695877">
    <property type="protein sequence ID" value="CBX31548.1"/>
    <property type="molecule type" value="Genomic_DNA"/>
</dbReference>
<organism evidence="1">
    <name type="scientific">uncultured Desulfobacterium sp</name>
    <dbReference type="NCBI Taxonomy" id="201089"/>
    <lineage>
        <taxon>Bacteria</taxon>
        <taxon>Pseudomonadati</taxon>
        <taxon>Thermodesulfobacteriota</taxon>
        <taxon>Desulfobacteria</taxon>
        <taxon>Desulfobacterales</taxon>
        <taxon>Desulfobacteriaceae</taxon>
        <taxon>Desulfobacterium</taxon>
        <taxon>environmental samples</taxon>
    </lineage>
</organism>